<protein>
    <submittedName>
        <fullName evidence="1">Uncharacterized protein</fullName>
    </submittedName>
</protein>
<dbReference type="AlphaFoldDB" id="I2B6G5"/>
<dbReference type="KEGG" id="ebt:EBL_c10090"/>
<organism evidence="1 2">
    <name type="scientific">Shimwellia blattae (strain ATCC 29907 / DSM 4481 / JCM 1650 / NBRC 105725 / CDC 9005-74)</name>
    <name type="common">Escherichia blattae</name>
    <dbReference type="NCBI Taxonomy" id="630626"/>
    <lineage>
        <taxon>Bacteria</taxon>
        <taxon>Pseudomonadati</taxon>
        <taxon>Pseudomonadota</taxon>
        <taxon>Gammaproteobacteria</taxon>
        <taxon>Enterobacterales</taxon>
        <taxon>Enterobacteriaceae</taxon>
        <taxon>Shimwellia</taxon>
    </lineage>
</organism>
<name>I2B6G5_SHIBC</name>
<evidence type="ECO:0000313" key="1">
    <source>
        <dbReference type="EMBL" id="AFJ46119.1"/>
    </source>
</evidence>
<dbReference type="STRING" id="630626.EBL_c10090"/>
<gene>
    <name evidence="1" type="ordered locus">EBL_c10090</name>
</gene>
<dbReference type="Proteomes" id="UP000001955">
    <property type="component" value="Chromosome"/>
</dbReference>
<keyword evidence="2" id="KW-1185">Reference proteome</keyword>
<reference evidence="1 2" key="1">
    <citation type="journal article" date="2012" name="J. Bacteriol.">
        <title>Complete genome sequence of the B12-producing Shimwellia blattae strain DSM 4481, isolated from a cockroach.</title>
        <authorList>
            <person name="Brzuszkiewicz E."/>
            <person name="Waschkowitz T."/>
            <person name="Wiezer A."/>
            <person name="Daniel R."/>
        </authorList>
    </citation>
    <scope>NUCLEOTIDE SEQUENCE [LARGE SCALE GENOMIC DNA]</scope>
    <source>
        <strain evidence="2">ATCC 29907 / DSM 4481 / JCM 1650 / NBRC 105725 / CDC 9005-74</strain>
    </source>
</reference>
<accession>I2B6G5</accession>
<proteinExistence type="predicted"/>
<dbReference type="HOGENOM" id="CLU_2636080_0_0_6"/>
<dbReference type="EMBL" id="CP001560">
    <property type="protein sequence ID" value="AFJ46119.1"/>
    <property type="molecule type" value="Genomic_DNA"/>
</dbReference>
<sequence length="77" mass="9054">MATVSRPRYPHWLSNAFKNRELKNWHAMCYILNSGSFTQLCQPRIFRLLLHKTPNDALKGACRPASDKRFISHRAKR</sequence>
<evidence type="ECO:0000313" key="2">
    <source>
        <dbReference type="Proteomes" id="UP000001955"/>
    </source>
</evidence>